<evidence type="ECO:0000256" key="16">
    <source>
        <dbReference type="ARBA" id="ARBA00023136"/>
    </source>
</evidence>
<comment type="caution">
    <text evidence="19">The sequence shown here is derived from an EMBL/GenBank/DDBJ whole genome shotgun (WGS) entry which is preliminary data.</text>
</comment>
<evidence type="ECO:0000256" key="3">
    <source>
        <dbReference type="ARBA" id="ARBA00004202"/>
    </source>
</evidence>
<evidence type="ECO:0000256" key="9">
    <source>
        <dbReference type="ARBA" id="ARBA00022505"/>
    </source>
</evidence>
<comment type="similarity">
    <text evidence="4">Belongs to the prokaryotic molybdopterin-containing oxidoreductase family.</text>
</comment>
<keyword evidence="15" id="KW-0534">Nitrate assimilation</keyword>
<keyword evidence="20" id="KW-1185">Reference proteome</keyword>
<evidence type="ECO:0000256" key="6">
    <source>
        <dbReference type="ARBA" id="ARBA00022448"/>
    </source>
</evidence>
<dbReference type="InterPro" id="IPR044906">
    <property type="entry name" value="Nitr_red_alph_N_sf"/>
</dbReference>
<dbReference type="Proteomes" id="UP000623967">
    <property type="component" value="Unassembled WGS sequence"/>
</dbReference>
<dbReference type="NCBIfam" id="TIGR01580">
    <property type="entry name" value="narG"/>
    <property type="match status" value="1"/>
</dbReference>
<dbReference type="Gene3D" id="4.10.1200.10">
    <property type="entry name" value="nitrate reductase tail"/>
    <property type="match status" value="1"/>
</dbReference>
<dbReference type="CDD" id="cd02750">
    <property type="entry name" value="MopB_Nitrate-R-NarG-like"/>
    <property type="match status" value="1"/>
</dbReference>
<dbReference type="Gene3D" id="3.40.50.12440">
    <property type="match status" value="1"/>
</dbReference>
<dbReference type="InterPro" id="IPR006656">
    <property type="entry name" value="Mopterin_OxRdtase"/>
</dbReference>
<keyword evidence="16" id="KW-0472">Membrane</keyword>
<keyword evidence="8" id="KW-0004">4Fe-4S</keyword>
<dbReference type="InterPro" id="IPR006655">
    <property type="entry name" value="Mopterin_OxRdtase_prok_CS"/>
</dbReference>
<keyword evidence="14" id="KW-0411">Iron-sulfur</keyword>
<dbReference type="InterPro" id="IPR006468">
    <property type="entry name" value="NarG"/>
</dbReference>
<evidence type="ECO:0000256" key="10">
    <source>
        <dbReference type="ARBA" id="ARBA00022723"/>
    </source>
</evidence>
<evidence type="ECO:0000256" key="17">
    <source>
        <dbReference type="ARBA" id="ARBA00048294"/>
    </source>
</evidence>
<evidence type="ECO:0000256" key="13">
    <source>
        <dbReference type="ARBA" id="ARBA00023004"/>
    </source>
</evidence>
<evidence type="ECO:0000256" key="8">
    <source>
        <dbReference type="ARBA" id="ARBA00022485"/>
    </source>
</evidence>
<comment type="cofactor">
    <cofactor evidence="1">
        <name>Mo-bis(molybdopterin guanine dinucleotide)</name>
        <dbReference type="ChEBI" id="CHEBI:60539"/>
    </cofactor>
</comment>
<dbReference type="InterPro" id="IPR009010">
    <property type="entry name" value="Asp_de-COase-like_dom_sf"/>
</dbReference>
<protein>
    <recommendedName>
        <fullName evidence="5">nitrate reductase (quinone)</fullName>
        <ecNumber evidence="5">1.7.5.1</ecNumber>
    </recommendedName>
</protein>
<name>A0ABS1TRH5_9BACI</name>
<sequence>MERKRAPLLKKLKFFGQSRDVAAHAVMNPIDRNSEKVYRRRWQHDKTVRTTHGVNCTGSCSWKVHVKDGIIAWETQATDYPSTGPNMPEYEPRGCPRGASFSWYIYSPLRVRYPYVRGSLLTMWREELAKTSDPVAAWKEISANPEKAKKYKQARGKGGFVRASWEEVSEIICASLIYSLQEFGPDRIFGFSPIPAMSMVSYAGGGRFLSLIGGSLLSFYDWYADLPPASPQVWGEQTDVPESSDWFNSSYLLVWGSNIPQTRSPDAHFMVEARYRGTKVVAVSPDYAEFVKFADNWLNCQAGMDGALGMAMTHVILKEFYVDKQTDYFTDYVKKFTDLPFLIKLKKHGNSYISSTFLRASELDPTITNGEWKTVVWDQIMNRPAFPNGTIGHRWEENGQWNLHLNDSEQNISGINPLLTLLGTEDEAVPVEFPHFEMEQKETFIREVPVKRIQMNGQSILVTTVFDLMLSKVGVTRTGLKGDFPQDYNDPKPYTPAWQESLTGVDRKLAAQIAREFAQNAVDSNGRSMVIMGSGINQWYHADATYRTILNLVMLTGSQGVNGGGWAHYVGQEKVRPLEGWQTIAMARDWGGPPRLHAATPFFYFVTEQWKYDDQSIADQVSPLVDAPRYKHAGDYYALGTRLGWTPAYPQFDKNSLKLVDSSKLSDKEEIIQSIVSDIKQGNTKFAIQNPEDRKTFPKVMFVWRGNLIGSSSKGHEYFLKYMLGTHSGNLSEQNIELATEEIEWNEEPVDGKLDLMINLDFRMAGTGLYSDIVLPTATWYEKYDISSTDLHPFVHPFNPAIAPPWESKSDWDTFRLLAKKFSAMAEKYFPTPVQDVVATPLLHDSRDEISKACSFGEISDWINGQAEPVPGQNFPRLHVVERDYRKVYEKFISLGPVVKEQIGAKGIGWQAKEEYEKLKKLLGTANKTEYKDCPSLYTARDAAEAILSLSSSTNGSLAMKAWAALERRSGQKLADLAEERAEEHLSFNEITAQPRQVISTPVFSGTETGGRRYSPFTTNVERLIPWRTLTGRQHFYLDHEMMLEFGEELPIFKAPLKKAAFQTTDRKPDGMGKEINLRYLTPHFKWSFHSTYGDTIPMLTLFRGGPHVWMNVEDAKEVGIADNDWLQMYNRNGVVVARAVVTHRLPRGQVYMYHVQERHINVPGSTITRQRGGTFNSPTRLQMKPTHMIGGYAQLSYGFNYYGPCGSQRDERVIISRLDRSEVDWLED</sequence>
<dbReference type="SMART" id="SM00926">
    <property type="entry name" value="Molybdop_Fe4S4"/>
    <property type="match status" value="1"/>
</dbReference>
<organism evidence="19 20">
    <name type="scientific">Neobacillus paridis</name>
    <dbReference type="NCBI Taxonomy" id="2803862"/>
    <lineage>
        <taxon>Bacteria</taxon>
        <taxon>Bacillati</taxon>
        <taxon>Bacillota</taxon>
        <taxon>Bacilli</taxon>
        <taxon>Bacillales</taxon>
        <taxon>Bacillaceae</taxon>
        <taxon>Neobacillus</taxon>
    </lineage>
</organism>
<evidence type="ECO:0000256" key="7">
    <source>
        <dbReference type="ARBA" id="ARBA00022475"/>
    </source>
</evidence>
<reference evidence="19 20" key="1">
    <citation type="submission" date="2021-01" db="EMBL/GenBank/DDBJ databases">
        <title>Genome public.</title>
        <authorList>
            <person name="Liu C."/>
            <person name="Sun Q."/>
        </authorList>
    </citation>
    <scope>NUCLEOTIDE SEQUENCE [LARGE SCALE GENOMIC DNA]</scope>
    <source>
        <strain evidence="19 20">YIM B02564</strain>
    </source>
</reference>
<evidence type="ECO:0000313" key="20">
    <source>
        <dbReference type="Proteomes" id="UP000623967"/>
    </source>
</evidence>
<keyword evidence="6" id="KW-0813">Transport</keyword>
<dbReference type="PROSITE" id="PS00551">
    <property type="entry name" value="MOLYBDOPTERIN_PROK_1"/>
    <property type="match status" value="1"/>
</dbReference>
<dbReference type="GO" id="GO:0016491">
    <property type="term" value="F:oxidoreductase activity"/>
    <property type="evidence" value="ECO:0007669"/>
    <property type="project" value="UniProtKB-KW"/>
</dbReference>
<dbReference type="PANTHER" id="PTHR43105:SF2">
    <property type="entry name" value="RESPIRATORY NITRATE REDUCTASE 2 ALPHA CHAIN"/>
    <property type="match status" value="1"/>
</dbReference>
<dbReference type="SUPFAM" id="SSF50692">
    <property type="entry name" value="ADC-like"/>
    <property type="match status" value="1"/>
</dbReference>
<comment type="subcellular location">
    <subcellularLocation>
        <location evidence="3">Cell membrane</location>
        <topology evidence="3">Peripheral membrane protein</topology>
    </subcellularLocation>
</comment>
<evidence type="ECO:0000256" key="4">
    <source>
        <dbReference type="ARBA" id="ARBA00010312"/>
    </source>
</evidence>
<keyword evidence="9" id="KW-0500">Molybdenum</keyword>
<dbReference type="InterPro" id="IPR037943">
    <property type="entry name" value="MopB_CT_Nitrate-R-NarG-like"/>
</dbReference>
<feature type="domain" description="4Fe-4S Mo/W bis-MGD-type" evidence="18">
    <location>
        <begin position="45"/>
        <end position="109"/>
    </location>
</feature>
<evidence type="ECO:0000256" key="5">
    <source>
        <dbReference type="ARBA" id="ARBA00012500"/>
    </source>
</evidence>
<dbReference type="PROSITE" id="PS00932">
    <property type="entry name" value="MOLYBDOPTERIN_PROK_3"/>
    <property type="match status" value="1"/>
</dbReference>
<dbReference type="InterPro" id="IPR027467">
    <property type="entry name" value="MopterinOxRdtase_cofactor_BS"/>
</dbReference>
<evidence type="ECO:0000313" key="19">
    <source>
        <dbReference type="EMBL" id="MBL4953919.1"/>
    </source>
</evidence>
<comment type="cofactor">
    <cofactor evidence="2">
        <name>[4Fe-4S] cluster</name>
        <dbReference type="ChEBI" id="CHEBI:49883"/>
    </cofactor>
</comment>
<keyword evidence="12 19" id="KW-0560">Oxidoreductase</keyword>
<gene>
    <name evidence="19" type="ORF">JK635_17180</name>
</gene>
<evidence type="ECO:0000256" key="11">
    <source>
        <dbReference type="ARBA" id="ARBA00022982"/>
    </source>
</evidence>
<dbReference type="EMBL" id="JAESWB010000247">
    <property type="protein sequence ID" value="MBL4953919.1"/>
    <property type="molecule type" value="Genomic_DNA"/>
</dbReference>
<keyword evidence="7" id="KW-1003">Cell membrane</keyword>
<dbReference type="PROSITE" id="PS51669">
    <property type="entry name" value="4FE4S_MOW_BIS_MGD"/>
    <property type="match status" value="1"/>
</dbReference>
<comment type="catalytic activity">
    <reaction evidence="17">
        <text>nitrate + a quinol = a quinone + nitrite + H2O</text>
        <dbReference type="Rhea" id="RHEA:56144"/>
        <dbReference type="ChEBI" id="CHEBI:15377"/>
        <dbReference type="ChEBI" id="CHEBI:16301"/>
        <dbReference type="ChEBI" id="CHEBI:17632"/>
        <dbReference type="ChEBI" id="CHEBI:24646"/>
        <dbReference type="ChEBI" id="CHEBI:132124"/>
        <dbReference type="EC" id="1.7.5.1"/>
    </reaction>
</comment>
<dbReference type="CDD" id="cd02776">
    <property type="entry name" value="MopB_CT_Nitrate-R-NarG-like"/>
    <property type="match status" value="1"/>
</dbReference>
<dbReference type="InterPro" id="IPR050123">
    <property type="entry name" value="Prok_molybdopt-oxidoreductase"/>
</dbReference>
<dbReference type="PANTHER" id="PTHR43105">
    <property type="entry name" value="RESPIRATORY NITRATE REDUCTASE"/>
    <property type="match status" value="1"/>
</dbReference>
<evidence type="ECO:0000256" key="12">
    <source>
        <dbReference type="ARBA" id="ARBA00023002"/>
    </source>
</evidence>
<evidence type="ECO:0000259" key="18">
    <source>
        <dbReference type="PROSITE" id="PS51669"/>
    </source>
</evidence>
<evidence type="ECO:0000256" key="2">
    <source>
        <dbReference type="ARBA" id="ARBA00001966"/>
    </source>
</evidence>
<dbReference type="InterPro" id="IPR006657">
    <property type="entry name" value="MoPterin_dinucl-bd_dom"/>
</dbReference>
<keyword evidence="13" id="KW-0408">Iron</keyword>
<dbReference type="Pfam" id="PF00384">
    <property type="entry name" value="Molybdopterin"/>
    <property type="match status" value="1"/>
</dbReference>
<proteinExistence type="inferred from homology"/>
<dbReference type="RefSeq" id="WP_202655177.1">
    <property type="nucleotide sequence ID" value="NZ_JAESWB010000247.1"/>
</dbReference>
<keyword evidence="11" id="KW-0249">Electron transport</keyword>
<dbReference type="EC" id="1.7.5.1" evidence="5"/>
<dbReference type="InterPro" id="IPR006963">
    <property type="entry name" value="Mopterin_OxRdtase_4Fe-4S_dom"/>
</dbReference>
<dbReference type="SUPFAM" id="SSF53706">
    <property type="entry name" value="Formate dehydrogenase/DMSO reductase, domains 1-3"/>
    <property type="match status" value="1"/>
</dbReference>
<keyword evidence="10" id="KW-0479">Metal-binding</keyword>
<evidence type="ECO:0000256" key="15">
    <source>
        <dbReference type="ARBA" id="ARBA00023063"/>
    </source>
</evidence>
<evidence type="ECO:0000256" key="1">
    <source>
        <dbReference type="ARBA" id="ARBA00001942"/>
    </source>
</evidence>
<accession>A0ABS1TRH5</accession>
<evidence type="ECO:0000256" key="14">
    <source>
        <dbReference type="ARBA" id="ARBA00023014"/>
    </source>
</evidence>
<dbReference type="Pfam" id="PF01568">
    <property type="entry name" value="Molydop_binding"/>
    <property type="match status" value="1"/>
</dbReference>